<feature type="transmembrane region" description="Helical" evidence="6">
    <location>
        <begin position="240"/>
        <end position="263"/>
    </location>
</feature>
<dbReference type="InterPro" id="IPR003841">
    <property type="entry name" value="Na/Pi_transpt"/>
</dbReference>
<dbReference type="InterPro" id="IPR038078">
    <property type="entry name" value="PhoU-like_sf"/>
</dbReference>
<feature type="transmembrane region" description="Helical" evidence="6">
    <location>
        <begin position="212"/>
        <end position="233"/>
    </location>
</feature>
<proteinExistence type="predicted"/>
<dbReference type="Pfam" id="PF02690">
    <property type="entry name" value="Na_Pi_cotrans"/>
    <property type="match status" value="2"/>
</dbReference>
<comment type="caution">
    <text evidence="8">The sequence shown here is derived from an EMBL/GenBank/DDBJ whole genome shotgun (WGS) entry which is preliminary data.</text>
</comment>
<keyword evidence="3 6" id="KW-0812">Transmembrane</keyword>
<feature type="transmembrane region" description="Helical" evidence="6">
    <location>
        <begin position="106"/>
        <end position="123"/>
    </location>
</feature>
<evidence type="ECO:0000313" key="8">
    <source>
        <dbReference type="EMBL" id="NBG87799.1"/>
    </source>
</evidence>
<evidence type="ECO:0000256" key="3">
    <source>
        <dbReference type="ARBA" id="ARBA00022692"/>
    </source>
</evidence>
<evidence type="ECO:0000256" key="6">
    <source>
        <dbReference type="SAM" id="Phobius"/>
    </source>
</evidence>
<dbReference type="EMBL" id="SUMG01000004">
    <property type="protein sequence ID" value="NBG87799.1"/>
    <property type="molecule type" value="Genomic_DNA"/>
</dbReference>
<accession>A0AA43XK65</accession>
<keyword evidence="4 6" id="KW-1133">Transmembrane helix</keyword>
<keyword evidence="2" id="KW-1003">Cell membrane</keyword>
<keyword evidence="9" id="KW-1185">Reference proteome</keyword>
<dbReference type="GO" id="GO:0005886">
    <property type="term" value="C:plasma membrane"/>
    <property type="evidence" value="ECO:0007669"/>
    <property type="project" value="UniProtKB-SubCell"/>
</dbReference>
<dbReference type="RefSeq" id="WP_160719635.1">
    <property type="nucleotide sequence ID" value="NZ_SUMG01000004.1"/>
</dbReference>
<dbReference type="Pfam" id="PF01895">
    <property type="entry name" value="PhoU"/>
    <property type="match status" value="2"/>
</dbReference>
<comment type="subcellular location">
    <subcellularLocation>
        <location evidence="1">Cell membrane</location>
        <topology evidence="1">Multi-pass membrane protein</topology>
    </subcellularLocation>
</comment>
<feature type="transmembrane region" description="Helical" evidence="6">
    <location>
        <begin position="283"/>
        <end position="303"/>
    </location>
</feature>
<dbReference type="PANTHER" id="PTHR10010:SF46">
    <property type="entry name" value="SODIUM-DEPENDENT PHOSPHATE TRANSPORT PROTEIN 2B"/>
    <property type="match status" value="1"/>
</dbReference>
<keyword evidence="5 6" id="KW-0472">Membrane</keyword>
<evidence type="ECO:0000313" key="9">
    <source>
        <dbReference type="Proteomes" id="UP000449710"/>
    </source>
</evidence>
<dbReference type="Gene3D" id="1.20.58.220">
    <property type="entry name" value="Phosphate transport system protein phou homolog 2, domain 2"/>
    <property type="match status" value="1"/>
</dbReference>
<dbReference type="NCBIfam" id="NF037997">
    <property type="entry name" value="Na_Pi_symport"/>
    <property type="match status" value="1"/>
</dbReference>
<dbReference type="GO" id="GO:0005436">
    <property type="term" value="F:sodium:phosphate symporter activity"/>
    <property type="evidence" value="ECO:0007669"/>
    <property type="project" value="InterPro"/>
</dbReference>
<evidence type="ECO:0000256" key="4">
    <source>
        <dbReference type="ARBA" id="ARBA00022989"/>
    </source>
</evidence>
<gene>
    <name evidence="8" type="ORF">ISALK_04730</name>
</gene>
<dbReference type="SUPFAM" id="SSF109755">
    <property type="entry name" value="PhoU-like"/>
    <property type="match status" value="1"/>
</dbReference>
<evidence type="ECO:0000256" key="2">
    <source>
        <dbReference type="ARBA" id="ARBA00022475"/>
    </source>
</evidence>
<dbReference type="Proteomes" id="UP000449710">
    <property type="component" value="Unassembled WGS sequence"/>
</dbReference>
<dbReference type="AlphaFoldDB" id="A0AA43XK65"/>
<dbReference type="InterPro" id="IPR026022">
    <property type="entry name" value="PhoU_dom"/>
</dbReference>
<dbReference type="InterPro" id="IPR004633">
    <property type="entry name" value="NaPi_cotrn-rel/YqeW-like"/>
</dbReference>
<name>A0AA43XK65_9CLOT</name>
<evidence type="ECO:0000256" key="1">
    <source>
        <dbReference type="ARBA" id="ARBA00004651"/>
    </source>
</evidence>
<reference evidence="8 9" key="1">
    <citation type="submission" date="2019-04" db="EMBL/GenBank/DDBJ databases">
        <title>Isachenkonia alkalipeptolytica gen. nov. sp. nov. a new anaerobic, alkiliphilic organothrophic bacterium capable to reduce synthesized ferrihydrite isolated from a soda lake.</title>
        <authorList>
            <person name="Toshchakov S.V."/>
            <person name="Zavarzina D.G."/>
            <person name="Zhilina T.N."/>
            <person name="Kostrikina N.A."/>
            <person name="Kublanov I.V."/>
        </authorList>
    </citation>
    <scope>NUCLEOTIDE SEQUENCE [LARGE SCALE GENOMIC DNA]</scope>
    <source>
        <strain evidence="8 9">Z-1701</strain>
    </source>
</reference>
<dbReference type="PANTHER" id="PTHR10010">
    <property type="entry name" value="SOLUTE CARRIER FAMILY 34 SODIUM PHOSPHATE , MEMBER 2-RELATED"/>
    <property type="match status" value="1"/>
</dbReference>
<feature type="domain" description="PhoU" evidence="7">
    <location>
        <begin position="340"/>
        <end position="426"/>
    </location>
</feature>
<feature type="domain" description="PhoU" evidence="7">
    <location>
        <begin position="446"/>
        <end position="530"/>
    </location>
</feature>
<dbReference type="NCBIfam" id="TIGR00704">
    <property type="entry name" value="NaPi_cotrn_rel"/>
    <property type="match status" value="1"/>
</dbReference>
<organism evidence="8 9">
    <name type="scientific">Isachenkonia alkalipeptolytica</name>
    <dbReference type="NCBI Taxonomy" id="2565777"/>
    <lineage>
        <taxon>Bacteria</taxon>
        <taxon>Bacillati</taxon>
        <taxon>Bacillota</taxon>
        <taxon>Clostridia</taxon>
        <taxon>Eubacteriales</taxon>
        <taxon>Clostridiaceae</taxon>
        <taxon>Isachenkonia</taxon>
    </lineage>
</organism>
<evidence type="ECO:0000259" key="7">
    <source>
        <dbReference type="Pfam" id="PF01895"/>
    </source>
</evidence>
<feature type="transmembrane region" description="Helical" evidence="6">
    <location>
        <begin position="162"/>
        <end position="183"/>
    </location>
</feature>
<feature type="transmembrane region" description="Helical" evidence="6">
    <location>
        <begin position="42"/>
        <end position="60"/>
    </location>
</feature>
<protein>
    <submittedName>
        <fullName evidence="8">Na/Pi cotransporter family protein</fullName>
    </submittedName>
</protein>
<sequence>MFFSIFTGMVGGLGLFLFGMKTMASGLQKAAGDRLRRILEVLTSNPFMATLTGALVTILVQSSSTTNVMVVSFANSGLMTLSQALGTMLGANIGTTFTAQLISFDIYVITFPVIGIGAGIHLFTTKRIYKSIGQAILGFGLLFLGLQVMSDAMYPLREHPPFISMLASFGAIPPLGVLAGAIFTAMIQSSSATAGVVIAMTLQGMIDTPSAIAIVLGANIGTSITAALASIGTNLTSRRAVLAIVTVKVSGVLLALLLFNPFVHLISYTGDTVTRQVANAHTIFNVLNVVVFFPFIQPLLRLVTRILPGEEQVVESGTKNLNKRLLGSTTAAIGVARQELLRMARIAREMLTDSMTILYNRDRGMIDSTMQKEDLIDSLDKEITTFLAEIGQSSLGRDQSQAITALMHVSSDLERVGDHAENIIELAEGKIDEDLVFSDHAIEELKEFYGLVDGMLERAITAFEKEDQELARQIIEESRDVRMKERSLRKNHTDRIHQKLCVPKSGVIFLDLISNLQRVADHATNLAEVVTGDF</sequence>
<dbReference type="GO" id="GO:0044341">
    <property type="term" value="P:sodium-dependent phosphate transport"/>
    <property type="evidence" value="ECO:0007669"/>
    <property type="project" value="InterPro"/>
</dbReference>
<feature type="transmembrane region" description="Helical" evidence="6">
    <location>
        <begin position="135"/>
        <end position="156"/>
    </location>
</feature>
<evidence type="ECO:0000256" key="5">
    <source>
        <dbReference type="ARBA" id="ARBA00023136"/>
    </source>
</evidence>